<evidence type="ECO:0000256" key="7">
    <source>
        <dbReference type="RuleBase" id="RU003879"/>
    </source>
</evidence>
<name>A0A517P9Z0_9PLAN</name>
<evidence type="ECO:0000256" key="5">
    <source>
        <dbReference type="ARBA" id="ARBA00022989"/>
    </source>
</evidence>
<keyword evidence="3" id="KW-1003">Cell membrane</keyword>
<keyword evidence="7" id="KW-0653">Protein transport</keyword>
<evidence type="ECO:0000256" key="3">
    <source>
        <dbReference type="ARBA" id="ARBA00022475"/>
    </source>
</evidence>
<evidence type="ECO:0000256" key="1">
    <source>
        <dbReference type="ARBA" id="ARBA00004162"/>
    </source>
</evidence>
<dbReference type="Gene3D" id="3.30.420.270">
    <property type="match status" value="1"/>
</dbReference>
<keyword evidence="9" id="KW-1185">Reference proteome</keyword>
<keyword evidence="5" id="KW-1133">Transmembrane helix</keyword>
<keyword evidence="4 7" id="KW-0812">Transmembrane</keyword>
<dbReference type="GO" id="GO:0022857">
    <property type="term" value="F:transmembrane transporter activity"/>
    <property type="evidence" value="ECO:0007669"/>
    <property type="project" value="InterPro"/>
</dbReference>
<keyword evidence="7" id="KW-0813">Transport</keyword>
<comment type="subcellular location">
    <subcellularLocation>
        <location evidence="1">Cell membrane</location>
        <topology evidence="1">Single-pass membrane protein</topology>
    </subcellularLocation>
    <subcellularLocation>
        <location evidence="7">Cell membrane</location>
        <topology evidence="7">Single-pass type II membrane protein</topology>
    </subcellularLocation>
</comment>
<evidence type="ECO:0000313" key="8">
    <source>
        <dbReference type="EMBL" id="QDT16182.1"/>
    </source>
</evidence>
<dbReference type="Proteomes" id="UP000318741">
    <property type="component" value="Chromosome"/>
</dbReference>
<organism evidence="8 9">
    <name type="scientific">Alienimonas californiensis</name>
    <dbReference type="NCBI Taxonomy" id="2527989"/>
    <lineage>
        <taxon>Bacteria</taxon>
        <taxon>Pseudomonadati</taxon>
        <taxon>Planctomycetota</taxon>
        <taxon>Planctomycetia</taxon>
        <taxon>Planctomycetales</taxon>
        <taxon>Planctomycetaceae</taxon>
        <taxon>Alienimonas</taxon>
    </lineage>
</organism>
<dbReference type="EMBL" id="CP036265">
    <property type="protein sequence ID" value="QDT16182.1"/>
    <property type="molecule type" value="Genomic_DNA"/>
</dbReference>
<dbReference type="RefSeq" id="WP_145359048.1">
    <property type="nucleotide sequence ID" value="NZ_CP036265.1"/>
</dbReference>
<keyword evidence="6" id="KW-0472">Membrane</keyword>
<accession>A0A517P9Z0</accession>
<dbReference type="GO" id="GO:0015031">
    <property type="term" value="P:protein transport"/>
    <property type="evidence" value="ECO:0007669"/>
    <property type="project" value="UniProtKB-KW"/>
</dbReference>
<dbReference type="GO" id="GO:0005886">
    <property type="term" value="C:plasma membrane"/>
    <property type="evidence" value="ECO:0007669"/>
    <property type="project" value="UniProtKB-SubCell"/>
</dbReference>
<evidence type="ECO:0000256" key="4">
    <source>
        <dbReference type="ARBA" id="ARBA00022692"/>
    </source>
</evidence>
<comment type="similarity">
    <text evidence="2 7">Belongs to the ExbD/TolR family.</text>
</comment>
<evidence type="ECO:0000313" key="9">
    <source>
        <dbReference type="Proteomes" id="UP000318741"/>
    </source>
</evidence>
<dbReference type="OrthoDB" id="287326at2"/>
<protein>
    <submittedName>
        <fullName evidence="8">Biopolymer transport protein ExbD</fullName>
    </submittedName>
</protein>
<proteinExistence type="inferred from homology"/>
<gene>
    <name evidence="8" type="primary">exbD_2</name>
    <name evidence="8" type="ORF">CA12_22810</name>
</gene>
<evidence type="ECO:0000256" key="6">
    <source>
        <dbReference type="ARBA" id="ARBA00023136"/>
    </source>
</evidence>
<reference evidence="8 9" key="1">
    <citation type="submission" date="2019-02" db="EMBL/GenBank/DDBJ databases">
        <title>Deep-cultivation of Planctomycetes and their phenomic and genomic characterization uncovers novel biology.</title>
        <authorList>
            <person name="Wiegand S."/>
            <person name="Jogler M."/>
            <person name="Boedeker C."/>
            <person name="Pinto D."/>
            <person name="Vollmers J."/>
            <person name="Rivas-Marin E."/>
            <person name="Kohn T."/>
            <person name="Peeters S.H."/>
            <person name="Heuer A."/>
            <person name="Rast P."/>
            <person name="Oberbeckmann S."/>
            <person name="Bunk B."/>
            <person name="Jeske O."/>
            <person name="Meyerdierks A."/>
            <person name="Storesund J.E."/>
            <person name="Kallscheuer N."/>
            <person name="Luecker S."/>
            <person name="Lage O.M."/>
            <person name="Pohl T."/>
            <person name="Merkel B.J."/>
            <person name="Hornburger P."/>
            <person name="Mueller R.-W."/>
            <person name="Bruemmer F."/>
            <person name="Labrenz M."/>
            <person name="Spormann A.M."/>
            <person name="Op den Camp H."/>
            <person name="Overmann J."/>
            <person name="Amann R."/>
            <person name="Jetten M.S.M."/>
            <person name="Mascher T."/>
            <person name="Medema M.H."/>
            <person name="Devos D.P."/>
            <person name="Kaster A.-K."/>
            <person name="Ovreas L."/>
            <person name="Rohde M."/>
            <person name="Galperin M.Y."/>
            <person name="Jogler C."/>
        </authorList>
    </citation>
    <scope>NUCLEOTIDE SEQUENCE [LARGE SCALE GENOMIC DNA]</scope>
    <source>
        <strain evidence="8 9">CA12</strain>
    </source>
</reference>
<dbReference type="AlphaFoldDB" id="A0A517P9Z0"/>
<dbReference type="Pfam" id="PF02472">
    <property type="entry name" value="ExbD"/>
    <property type="match status" value="1"/>
</dbReference>
<sequence>MTPLIDVTFLLVTFFLAASQLVKIDAGERVDLPSATLAAAAEAATPNRVTVTVAADGTLRVAGQVRDRAFVAALFAEAGTKPDPEVRLRCDRAAPFSEVEPLLVACAEAGVRDVKFAVLQRDGGGGDR</sequence>
<dbReference type="PANTHER" id="PTHR30558">
    <property type="entry name" value="EXBD MEMBRANE COMPONENT OF PMF-DRIVEN MACROMOLECULE IMPORT SYSTEM"/>
    <property type="match status" value="1"/>
</dbReference>
<dbReference type="InterPro" id="IPR003400">
    <property type="entry name" value="ExbD"/>
</dbReference>
<dbReference type="PANTHER" id="PTHR30558:SF3">
    <property type="entry name" value="BIOPOLYMER TRANSPORT PROTEIN EXBD-RELATED"/>
    <property type="match status" value="1"/>
</dbReference>
<evidence type="ECO:0000256" key="2">
    <source>
        <dbReference type="ARBA" id="ARBA00005811"/>
    </source>
</evidence>
<dbReference type="KEGG" id="acaf:CA12_22810"/>